<protein>
    <submittedName>
        <fullName evidence="1">Nucleotidyl transferase AbiEii toxin, Type IV TA system</fullName>
    </submittedName>
</protein>
<gene>
    <name evidence="1" type="ORF">SAMN02745245_00373</name>
</gene>
<organism evidence="1 2">
    <name type="scientific">Anaerosphaera aminiphila DSM 21120</name>
    <dbReference type="NCBI Taxonomy" id="1120995"/>
    <lineage>
        <taxon>Bacteria</taxon>
        <taxon>Bacillati</taxon>
        <taxon>Bacillota</taxon>
        <taxon>Tissierellia</taxon>
        <taxon>Tissierellales</taxon>
        <taxon>Peptoniphilaceae</taxon>
        <taxon>Anaerosphaera</taxon>
    </lineage>
</organism>
<dbReference type="Proteomes" id="UP000184032">
    <property type="component" value="Unassembled WGS sequence"/>
</dbReference>
<dbReference type="STRING" id="1120995.SAMN02745245_00373"/>
<dbReference type="InterPro" id="IPR014942">
    <property type="entry name" value="AbiEii"/>
</dbReference>
<dbReference type="EMBL" id="FQXI01000001">
    <property type="protein sequence ID" value="SHH02451.1"/>
    <property type="molecule type" value="Genomic_DNA"/>
</dbReference>
<dbReference type="OrthoDB" id="9808443at2"/>
<keyword evidence="1" id="KW-0808">Transferase</keyword>
<proteinExistence type="predicted"/>
<accession>A0A1M5PL54</accession>
<sequence>MGSIELSVLARLKNKSKERKIPLQQLLNLFCQEEFLRRLSKSKHRDQLILKGGFLLYSISGFTTRPTVDSDYLLKGYSNNIEEIEELVIDIIESPTENDFIKLKIRTIEINQEIREYSGARINLEGTIGRTKTPFSIDFGVGDIVVPSYIERIIPVILGDFEKPKIFTYSLESTIAEKLDSIISLMGATSRMKDFYDIYYLATNFDFEGKQLKNAIYKTLSNRSTPYNEDSIQGIRELGNDEIMQKRWNNFCDKVLGYKLDFSVVLNSITKLIEPPFESIVDETKFTKKWGHAEGKYE</sequence>
<evidence type="ECO:0000313" key="1">
    <source>
        <dbReference type="EMBL" id="SHH02451.1"/>
    </source>
</evidence>
<dbReference type="AlphaFoldDB" id="A0A1M5PL54"/>
<reference evidence="2" key="1">
    <citation type="submission" date="2016-11" db="EMBL/GenBank/DDBJ databases">
        <authorList>
            <person name="Varghese N."/>
            <person name="Submissions S."/>
        </authorList>
    </citation>
    <scope>NUCLEOTIDE SEQUENCE [LARGE SCALE GENOMIC DNA]</scope>
    <source>
        <strain evidence="2">DSM 21120</strain>
    </source>
</reference>
<name>A0A1M5PL54_9FIRM</name>
<dbReference type="GO" id="GO:0016740">
    <property type="term" value="F:transferase activity"/>
    <property type="evidence" value="ECO:0007669"/>
    <property type="project" value="UniProtKB-KW"/>
</dbReference>
<evidence type="ECO:0000313" key="2">
    <source>
        <dbReference type="Proteomes" id="UP000184032"/>
    </source>
</evidence>
<dbReference type="Pfam" id="PF08843">
    <property type="entry name" value="AbiEii"/>
    <property type="match status" value="1"/>
</dbReference>
<keyword evidence="2" id="KW-1185">Reference proteome</keyword>
<dbReference type="RefSeq" id="WP_073183185.1">
    <property type="nucleotide sequence ID" value="NZ_FQXI01000001.1"/>
</dbReference>